<dbReference type="GO" id="GO:0005634">
    <property type="term" value="C:nucleus"/>
    <property type="evidence" value="ECO:0007669"/>
    <property type="project" value="UniProtKB-SubCell"/>
</dbReference>
<dbReference type="EMBL" id="KN597734">
    <property type="protein sequence ID" value="KHJ80868.1"/>
    <property type="molecule type" value="Genomic_DNA"/>
</dbReference>
<evidence type="ECO:0000256" key="4">
    <source>
        <dbReference type="ARBA" id="ARBA00023242"/>
    </source>
</evidence>
<dbReference type="Proteomes" id="UP000053660">
    <property type="component" value="Unassembled WGS sequence"/>
</dbReference>
<accession>A0A0B1S696</accession>
<dbReference type="PANTHER" id="PTHR13489:SF0">
    <property type="entry name" value="MINI-CHROMOSOME MAINTENANCE COMPLEX-BINDING PROTEIN"/>
    <property type="match status" value="1"/>
</dbReference>
<dbReference type="GO" id="GO:0006261">
    <property type="term" value="P:DNA-templated DNA replication"/>
    <property type="evidence" value="ECO:0007669"/>
    <property type="project" value="TreeGrafter"/>
</dbReference>
<evidence type="ECO:0000313" key="5">
    <source>
        <dbReference type="EMBL" id="KHJ80868.1"/>
    </source>
</evidence>
<proteinExistence type="inferred from homology"/>
<name>A0A0B1S696_OESDE</name>
<reference evidence="5 6" key="1">
    <citation type="submission" date="2014-03" db="EMBL/GenBank/DDBJ databases">
        <title>Draft genome of the hookworm Oesophagostomum dentatum.</title>
        <authorList>
            <person name="Mitreva M."/>
        </authorList>
    </citation>
    <scope>NUCLEOTIDE SEQUENCE [LARGE SCALE GENOMIC DNA]</scope>
    <source>
        <strain evidence="5 6">OD-Hann</strain>
    </source>
</reference>
<organism evidence="5 6">
    <name type="scientific">Oesophagostomum dentatum</name>
    <name type="common">Nodular worm</name>
    <dbReference type="NCBI Taxonomy" id="61180"/>
    <lineage>
        <taxon>Eukaryota</taxon>
        <taxon>Metazoa</taxon>
        <taxon>Ecdysozoa</taxon>
        <taxon>Nematoda</taxon>
        <taxon>Chromadorea</taxon>
        <taxon>Rhabditida</taxon>
        <taxon>Rhabditina</taxon>
        <taxon>Rhabditomorpha</taxon>
        <taxon>Strongyloidea</taxon>
        <taxon>Strongylidae</taxon>
        <taxon>Oesophagostomum</taxon>
    </lineage>
</organism>
<comment type="subcellular location">
    <subcellularLocation>
        <location evidence="1">Nucleus</location>
    </subcellularLocation>
</comment>
<sequence length="141" mass="16064">MHYDYGFYKIPMDVDYNVLILSKKESRFFKTPFRIPLVSTGSTPSFDNIEHKRHFIQHSRSSVSTLSLSDEVSKKIQDNFVRMCSTLDAKVDKAALLNEMLIMSRLVASSSGSTSVEHEHWEHAVRISSANSSAMSKFRSQ</sequence>
<dbReference type="GO" id="GO:0003682">
    <property type="term" value="F:chromatin binding"/>
    <property type="evidence" value="ECO:0007669"/>
    <property type="project" value="TreeGrafter"/>
</dbReference>
<dbReference type="AlphaFoldDB" id="A0A0B1S696"/>
<evidence type="ECO:0000313" key="6">
    <source>
        <dbReference type="Proteomes" id="UP000053660"/>
    </source>
</evidence>
<evidence type="ECO:0000256" key="1">
    <source>
        <dbReference type="ARBA" id="ARBA00004123"/>
    </source>
</evidence>
<keyword evidence="6" id="KW-1185">Reference proteome</keyword>
<evidence type="ECO:0000256" key="2">
    <source>
        <dbReference type="ARBA" id="ARBA00007925"/>
    </source>
</evidence>
<evidence type="ECO:0000256" key="3">
    <source>
        <dbReference type="ARBA" id="ARBA00015405"/>
    </source>
</evidence>
<dbReference type="InterPro" id="IPR019140">
    <property type="entry name" value="MCM_complex-bd"/>
</dbReference>
<keyword evidence="4" id="KW-0539">Nucleus</keyword>
<dbReference type="Pfam" id="PF09739">
    <property type="entry name" value="MCM_bind"/>
    <property type="match status" value="1"/>
</dbReference>
<dbReference type="PANTHER" id="PTHR13489">
    <property type="entry name" value="MINI-CHROMOSOME MAINTENANCE COMPLEX-BINDING PROTEIN"/>
    <property type="match status" value="1"/>
</dbReference>
<comment type="similarity">
    <text evidence="2">Belongs to the MCMBP family.</text>
</comment>
<gene>
    <name evidence="5" type="ORF">OESDEN_19452</name>
</gene>
<protein>
    <recommendedName>
        <fullName evidence="3">Mini-chromosome maintenance complex-binding protein</fullName>
    </recommendedName>
</protein>
<dbReference type="OrthoDB" id="329666at2759"/>